<proteinExistence type="predicted"/>
<dbReference type="GO" id="GO:0009116">
    <property type="term" value="P:nucleoside metabolic process"/>
    <property type="evidence" value="ECO:0007669"/>
    <property type="project" value="InterPro"/>
</dbReference>
<comment type="caution">
    <text evidence="3">The sequence shown here is derived from an EMBL/GenBank/DDBJ whole genome shotgun (WGS) entry which is preliminary data.</text>
</comment>
<evidence type="ECO:0000259" key="2">
    <source>
        <dbReference type="Pfam" id="PF22979"/>
    </source>
</evidence>
<reference evidence="3 4" key="1">
    <citation type="journal article" date="2017" name="Curr. Biol.">
        <title>Genome architecture and evolution of a unichromosomal asexual nematode.</title>
        <authorList>
            <person name="Fradin H."/>
            <person name="Zegar C."/>
            <person name="Gutwein M."/>
            <person name="Lucas J."/>
            <person name="Kovtun M."/>
            <person name="Corcoran D."/>
            <person name="Baugh L.R."/>
            <person name="Kiontke K."/>
            <person name="Gunsalus K."/>
            <person name="Fitch D.H."/>
            <person name="Piano F."/>
        </authorList>
    </citation>
    <scope>NUCLEOTIDE SEQUENCE [LARGE SCALE GENOMIC DNA]</scope>
    <source>
        <strain evidence="3">PF1309</strain>
    </source>
</reference>
<feature type="domain" description="Winged helix-turn-helix" evidence="2">
    <location>
        <begin position="163"/>
        <end position="229"/>
    </location>
</feature>
<feature type="region of interest" description="Disordered" evidence="1">
    <location>
        <begin position="249"/>
        <end position="268"/>
    </location>
</feature>
<evidence type="ECO:0000256" key="1">
    <source>
        <dbReference type="SAM" id="MobiDB-lite"/>
    </source>
</evidence>
<dbReference type="InterPro" id="IPR055121">
    <property type="entry name" value="HTH_69"/>
</dbReference>
<name>A0A2A2L2H4_9BILA</name>
<evidence type="ECO:0000313" key="3">
    <source>
        <dbReference type="EMBL" id="PAV80476.1"/>
    </source>
</evidence>
<dbReference type="Gene3D" id="3.40.50.1580">
    <property type="entry name" value="Nucleoside phosphorylase domain"/>
    <property type="match status" value="1"/>
</dbReference>
<dbReference type="GO" id="GO:0003824">
    <property type="term" value="F:catalytic activity"/>
    <property type="evidence" value="ECO:0007669"/>
    <property type="project" value="InterPro"/>
</dbReference>
<feature type="compositionally biased region" description="Low complexity" evidence="1">
    <location>
        <begin position="251"/>
        <end position="265"/>
    </location>
</feature>
<dbReference type="OrthoDB" id="1577640at2759"/>
<dbReference type="Pfam" id="PF22979">
    <property type="entry name" value="HTH_69"/>
    <property type="match status" value="1"/>
</dbReference>
<evidence type="ECO:0000313" key="4">
    <source>
        <dbReference type="Proteomes" id="UP000218231"/>
    </source>
</evidence>
<keyword evidence="4" id="KW-1185">Reference proteome</keyword>
<dbReference type="PANTHER" id="PTHR47705:SF1">
    <property type="entry name" value="PNP_UDP_1 DOMAIN-CONTAINING PROTEIN"/>
    <property type="match status" value="1"/>
</dbReference>
<dbReference type="EMBL" id="LIAE01007269">
    <property type="protein sequence ID" value="PAV80476.1"/>
    <property type="molecule type" value="Genomic_DNA"/>
</dbReference>
<protein>
    <recommendedName>
        <fullName evidence="2">Winged helix-turn-helix domain-containing protein</fullName>
    </recommendedName>
</protein>
<dbReference type="AlphaFoldDB" id="A0A2A2L2H4"/>
<dbReference type="InterPro" id="IPR035994">
    <property type="entry name" value="Nucleoside_phosphorylase_sf"/>
</dbReference>
<dbReference type="PANTHER" id="PTHR47705">
    <property type="entry name" value="AGAP000321-PA"/>
    <property type="match status" value="1"/>
</dbReference>
<dbReference type="STRING" id="2018661.A0A2A2L2H4"/>
<dbReference type="Proteomes" id="UP000218231">
    <property type="component" value="Unassembled WGS sequence"/>
</dbReference>
<accession>A0A2A2L2H4</accession>
<organism evidence="3 4">
    <name type="scientific">Diploscapter pachys</name>
    <dbReference type="NCBI Taxonomy" id="2018661"/>
    <lineage>
        <taxon>Eukaryota</taxon>
        <taxon>Metazoa</taxon>
        <taxon>Ecdysozoa</taxon>
        <taxon>Nematoda</taxon>
        <taxon>Chromadorea</taxon>
        <taxon>Rhabditida</taxon>
        <taxon>Rhabditina</taxon>
        <taxon>Rhabditomorpha</taxon>
        <taxon>Rhabditoidea</taxon>
        <taxon>Rhabditidae</taxon>
        <taxon>Diploscapter</taxon>
    </lineage>
</organism>
<gene>
    <name evidence="3" type="ORF">WR25_15978</name>
</gene>
<sequence>MTPTSSGATLVYLTPIRQSPTNNSAIIHRSLEIDESSVFHVAGGEHTGIIINKQPEKAPDMSKPDISLSFSVWLNSRSENSTTQEKRILNFIMSSGIPDEERKALAHDFFKQLMTGFPKDYVSFLKRMMTMLLKGFRGIESLAVEFQLVDKEQQVAIPDAAQYDSGSELEEVTAGHVQEILEHAFPNGLTVTAIAESLRCNEEEVSKFLHELEYSGIARRLDDEWIRYDPRHDDEGHEDNEQHGIEDTASQENGKQNQNGNGTHNHQGRHIDAKYTAFTYGNGHKAPEPTVAIISCLFLEKQAIDAIIEDSKTIHKYKSGGDSNVYTMGRIGEHQVVATKLAVIGDTREAITSAGSITTRLLGNFQNIEHVFVVGVGGAVPHYTDAKKHARLGDVFVSHGHGPQSIAAYIYANDVLVERDSKVVTGFSVRKWSPQDSVISRIVEEGADGIVGQWHDYTNHTTKKLNANQGEMDWSSPPESTDVLAMPIDAEQCIAIPHPNPDRKLPEIHLATVGAMTNVKRFVGENTDEEMFTHDVCFTNI</sequence>